<dbReference type="Proteomes" id="UP000774804">
    <property type="component" value="Unassembled WGS sequence"/>
</dbReference>
<evidence type="ECO:0000313" key="6">
    <source>
        <dbReference type="Proteomes" id="UP000774804"/>
    </source>
</evidence>
<dbReference type="PANTHER" id="PTHR46586:SF3">
    <property type="entry name" value="ANKYRIN REPEAT-CONTAINING PROTEIN"/>
    <property type="match status" value="1"/>
</dbReference>
<dbReference type="InterPro" id="IPR036770">
    <property type="entry name" value="Ankyrin_rpt-contain_sf"/>
</dbReference>
<dbReference type="Proteomes" id="UP000697107">
    <property type="component" value="Unassembled WGS sequence"/>
</dbReference>
<dbReference type="SUPFAM" id="SSF140860">
    <property type="entry name" value="Pseudo ankyrin repeat-like"/>
    <property type="match status" value="1"/>
</dbReference>
<dbReference type="EMBL" id="RCMI01000805">
    <property type="protein sequence ID" value="KAG2897246.1"/>
    <property type="molecule type" value="Genomic_DNA"/>
</dbReference>
<dbReference type="AlphaFoldDB" id="A0A8T1LGR6"/>
<dbReference type="VEuPathDB" id="FungiDB:PC110_g18576"/>
<evidence type="ECO:0000313" key="5">
    <source>
        <dbReference type="EMBL" id="KAG3212466.1"/>
    </source>
</evidence>
<name>A0A8T1LGR6_9STRA</name>
<dbReference type="EMBL" id="RCMG01000787">
    <property type="protein sequence ID" value="KAG2847482.1"/>
    <property type="molecule type" value="Genomic_DNA"/>
</dbReference>
<dbReference type="EMBL" id="RCMK01000768">
    <property type="protein sequence ID" value="KAG2913084.1"/>
    <property type="molecule type" value="Genomic_DNA"/>
</dbReference>
<evidence type="ECO:0000313" key="4">
    <source>
        <dbReference type="EMBL" id="KAG2969737.1"/>
    </source>
</evidence>
<evidence type="ECO:0000313" key="1">
    <source>
        <dbReference type="EMBL" id="KAG2847482.1"/>
    </source>
</evidence>
<dbReference type="Gene3D" id="1.25.40.20">
    <property type="entry name" value="Ankyrin repeat-containing domain"/>
    <property type="match status" value="1"/>
</dbReference>
<dbReference type="InterPro" id="IPR052050">
    <property type="entry name" value="SecEffector_AnkRepeat"/>
</dbReference>
<accession>A0A8T1LGR6</accession>
<protein>
    <recommendedName>
        <fullName evidence="7">Ankyrin repeat-containing domain</fullName>
    </recommendedName>
</protein>
<organism evidence="2 6">
    <name type="scientific">Phytophthora cactorum</name>
    <dbReference type="NCBI Taxonomy" id="29920"/>
    <lineage>
        <taxon>Eukaryota</taxon>
        <taxon>Sar</taxon>
        <taxon>Stramenopiles</taxon>
        <taxon>Oomycota</taxon>
        <taxon>Peronosporomycetes</taxon>
        <taxon>Peronosporales</taxon>
        <taxon>Peronosporaceae</taxon>
        <taxon>Phytophthora</taxon>
    </lineage>
</organism>
<gene>
    <name evidence="1" type="ORF">PC113_g17767</name>
    <name evidence="2" type="ORF">PC115_g17242</name>
    <name evidence="3" type="ORF">PC117_g18709</name>
    <name evidence="4" type="ORF">PC118_g17268</name>
    <name evidence="5" type="ORF">PC129_g16574</name>
</gene>
<proteinExistence type="predicted"/>
<evidence type="ECO:0000313" key="3">
    <source>
        <dbReference type="EMBL" id="KAG2913084.1"/>
    </source>
</evidence>
<evidence type="ECO:0000313" key="2">
    <source>
        <dbReference type="EMBL" id="KAG2897246.1"/>
    </source>
</evidence>
<dbReference type="Proteomes" id="UP000736787">
    <property type="component" value="Unassembled WGS sequence"/>
</dbReference>
<comment type="caution">
    <text evidence="2">The sequence shown here is derived from an EMBL/GenBank/DDBJ whole genome shotgun (WGS) entry which is preliminary data.</text>
</comment>
<dbReference type="PANTHER" id="PTHR46586">
    <property type="entry name" value="ANKYRIN REPEAT-CONTAINING PROTEIN"/>
    <property type="match status" value="1"/>
</dbReference>
<dbReference type="Proteomes" id="UP000760860">
    <property type="component" value="Unassembled WGS sequence"/>
</dbReference>
<dbReference type="EMBL" id="RCMV01000833">
    <property type="protein sequence ID" value="KAG3212466.1"/>
    <property type="molecule type" value="Genomic_DNA"/>
</dbReference>
<reference evidence="2" key="1">
    <citation type="submission" date="2018-10" db="EMBL/GenBank/DDBJ databases">
        <title>Effector identification in a new, highly contiguous assembly of the strawberry crown rot pathogen Phytophthora cactorum.</title>
        <authorList>
            <person name="Armitage A.D."/>
            <person name="Nellist C.F."/>
            <person name="Bates H."/>
            <person name="Vickerstaff R.J."/>
            <person name="Harrison R.J."/>
        </authorList>
    </citation>
    <scope>NUCLEOTIDE SEQUENCE</scope>
    <source>
        <strain evidence="1">15-7</strain>
        <strain evidence="2">4032</strain>
        <strain evidence="3">4040</strain>
        <strain evidence="4">P415</strain>
        <strain evidence="5">P421</strain>
    </source>
</reference>
<dbReference type="Proteomes" id="UP000735874">
    <property type="component" value="Unassembled WGS sequence"/>
</dbReference>
<dbReference type="EMBL" id="RCML01000770">
    <property type="protein sequence ID" value="KAG2969737.1"/>
    <property type="molecule type" value="Genomic_DNA"/>
</dbReference>
<evidence type="ECO:0008006" key="7">
    <source>
        <dbReference type="Google" id="ProtNLM"/>
    </source>
</evidence>
<sequence>METPPLLTTVLALPSTMHGIPHLLELVNHYLLPLTIDNAVVNDLQLVMKIYGDSNSWTSGAMDGAAANGRLDVVQWLHDHRSEGCSAAAKDKAVANSHLKMAEWLWKNYTTTCRPWDALALAVKHGQVEISRKSRDGRSRGASCTKLRWGSTFCTSVISFTLRFEVQPDFTPDVAVVFQVKRRVALPRPKAFVDNEQWQFVQALCAPDPSKRIQVRDAIRLL</sequence>